<evidence type="ECO:0000313" key="3">
    <source>
        <dbReference type="Proteomes" id="UP000237246"/>
    </source>
</evidence>
<protein>
    <submittedName>
        <fullName evidence="2">Uncharacterized protein</fullName>
    </submittedName>
</protein>
<evidence type="ECO:0000256" key="1">
    <source>
        <dbReference type="SAM" id="MobiDB-lite"/>
    </source>
</evidence>
<accession>A0A2P4T4P3</accession>
<dbReference type="Proteomes" id="UP000237246">
    <property type="component" value="Unassembled WGS sequence"/>
</dbReference>
<keyword evidence="3" id="KW-1185">Reference proteome</keyword>
<sequence length="258" mass="28667">MAHHDNLGHSHIPMEENDAAGNQGQQGARPRQTRSRRKCKQLHSARPRGEETRVLQGNQQEEDACVGKKLRVVFTTVEAIKMEYSGISGSFKHNFVNLSKSHYSQVYRFMSRPPAISVHSTGEEALGLSGIPVPRNSGKTVKTLARSASPWVRLEPVPCWVKDCTGLACSADHGPRRHLLKANLQAEEDSLRSVLREELFSGGEDYDDLGTASSQADVVSSDAPRSLAEEFSLVPLNMQRKFSALNFDLLVERCFKRL</sequence>
<dbReference type="AlphaFoldDB" id="A0A2P4T4P3"/>
<reference evidence="2 3" key="1">
    <citation type="submission" date="2018-01" db="EMBL/GenBank/DDBJ databases">
        <title>Comparison of the Chinese Bamboo Partridge and Red Junglefowl genome sequences highlights the importance of demography in genome evolution.</title>
        <authorList>
            <person name="Tiley G.P."/>
            <person name="Kimball R.T."/>
            <person name="Braun E.L."/>
            <person name="Burleigh J.G."/>
        </authorList>
    </citation>
    <scope>NUCLEOTIDE SEQUENCE [LARGE SCALE GENOMIC DNA]</scope>
    <source>
        <strain evidence="2">RTK389</strain>
        <tissue evidence="2">Blood</tissue>
    </source>
</reference>
<name>A0A2P4T4P3_BAMTH</name>
<feature type="region of interest" description="Disordered" evidence="1">
    <location>
        <begin position="1"/>
        <end position="61"/>
    </location>
</feature>
<dbReference type="OrthoDB" id="9114132at2759"/>
<gene>
    <name evidence="2" type="ORF">CIB84_004905</name>
</gene>
<organism evidence="2 3">
    <name type="scientific">Bambusicola thoracicus</name>
    <name type="common">Chinese bamboo-partridge</name>
    <name type="synonym">Perdix thoracica</name>
    <dbReference type="NCBI Taxonomy" id="9083"/>
    <lineage>
        <taxon>Eukaryota</taxon>
        <taxon>Metazoa</taxon>
        <taxon>Chordata</taxon>
        <taxon>Craniata</taxon>
        <taxon>Vertebrata</taxon>
        <taxon>Euteleostomi</taxon>
        <taxon>Archelosauria</taxon>
        <taxon>Archosauria</taxon>
        <taxon>Dinosauria</taxon>
        <taxon>Saurischia</taxon>
        <taxon>Theropoda</taxon>
        <taxon>Coelurosauria</taxon>
        <taxon>Aves</taxon>
        <taxon>Neognathae</taxon>
        <taxon>Galloanserae</taxon>
        <taxon>Galliformes</taxon>
        <taxon>Phasianidae</taxon>
        <taxon>Perdicinae</taxon>
        <taxon>Bambusicola</taxon>
    </lineage>
</organism>
<comment type="caution">
    <text evidence="2">The sequence shown here is derived from an EMBL/GenBank/DDBJ whole genome shotgun (WGS) entry which is preliminary data.</text>
</comment>
<feature type="compositionally biased region" description="Basic residues" evidence="1">
    <location>
        <begin position="31"/>
        <end position="46"/>
    </location>
</feature>
<evidence type="ECO:0000313" key="2">
    <source>
        <dbReference type="EMBL" id="POI31341.1"/>
    </source>
</evidence>
<proteinExistence type="predicted"/>
<dbReference type="EMBL" id="PPHD01008910">
    <property type="protein sequence ID" value="POI31341.1"/>
    <property type="molecule type" value="Genomic_DNA"/>
</dbReference>
<feature type="compositionally biased region" description="Basic and acidic residues" evidence="1">
    <location>
        <begin position="1"/>
        <end position="14"/>
    </location>
</feature>